<dbReference type="STRING" id="624147.SAMN04487970_1007113"/>
<dbReference type="InterPro" id="IPR051324">
    <property type="entry name" value="Stress/Tellurium_Resist"/>
</dbReference>
<name>A0A1G4QIS2_9BACL</name>
<dbReference type="EMBL" id="FMTT01000007">
    <property type="protein sequence ID" value="SCW44543.1"/>
    <property type="molecule type" value="Genomic_DNA"/>
</dbReference>
<dbReference type="Proteomes" id="UP000198601">
    <property type="component" value="Unassembled WGS sequence"/>
</dbReference>
<dbReference type="AlphaFoldDB" id="A0A1G4QIS2"/>
<dbReference type="PANTHER" id="PTHR32097">
    <property type="entry name" value="CAMP-BINDING PROTEIN 1-RELATED"/>
    <property type="match status" value="1"/>
</dbReference>
<protein>
    <submittedName>
        <fullName evidence="2">Tellurite resistance protein TerA</fullName>
    </submittedName>
</protein>
<dbReference type="PANTHER" id="PTHR32097:SF15">
    <property type="entry name" value="STRESS RESPONSE PROTEIN SCP2"/>
    <property type="match status" value="1"/>
</dbReference>
<dbReference type="CDD" id="cd06974">
    <property type="entry name" value="TerD_like"/>
    <property type="match status" value="2"/>
</dbReference>
<dbReference type="RefSeq" id="WP_090669060.1">
    <property type="nucleotide sequence ID" value="NZ_FMTT01000007.1"/>
</dbReference>
<dbReference type="InterPro" id="IPR017115">
    <property type="entry name" value="Tellurite_resistance_TerA"/>
</dbReference>
<sequence>MTTVLAKGQKADLTKSNPNLSTVVVGMGWKSPGSSIEVDFSAFLLSGVSKVTKDEDLIFYGNPSGPNNSMYVNNNLSSYAGIQDKAQLSVSLSSIPTQYERISFALTIYEGEKRRQNFSMLDDTYIRIIDSVSGHELLRFNMGKSFSVETAIVVGELYRYNGEWKFNPIGSGYSGGLEALCGSFGVDISQETQSVPKVIPEPEKDVSPVPDTPSAINLSKIELKKKGDVVNLQKSTGSMGEILVNLNWNQKKSKGFFASKGVDLDLGCLFELKDGRKGVVQALGESFGDLKRPPFVALDGDDRTGSVTTGENLRINGQHISEIKRVVIYAFIYEGVAKWSEADGIVTIKQNGEPDIEVKLDQHDNKKRMCAIAMLRNVNEQTVSIERLVEYFSGHQELDRAYNWGLRWVAGSK</sequence>
<dbReference type="Pfam" id="PF02342">
    <property type="entry name" value="TerD"/>
    <property type="match status" value="1"/>
</dbReference>
<dbReference type="Gene3D" id="2.60.60.30">
    <property type="entry name" value="sav2460 like domains"/>
    <property type="match status" value="2"/>
</dbReference>
<keyword evidence="3" id="KW-1185">Reference proteome</keyword>
<gene>
    <name evidence="2" type="ORF">SAMN04487970_1007113</name>
</gene>
<evidence type="ECO:0000313" key="3">
    <source>
        <dbReference type="Proteomes" id="UP000198601"/>
    </source>
</evidence>
<evidence type="ECO:0000259" key="1">
    <source>
        <dbReference type="Pfam" id="PF02342"/>
    </source>
</evidence>
<accession>A0A1G4QIS2</accession>
<evidence type="ECO:0000313" key="2">
    <source>
        <dbReference type="EMBL" id="SCW44543.1"/>
    </source>
</evidence>
<dbReference type="InterPro" id="IPR003325">
    <property type="entry name" value="TerD"/>
</dbReference>
<reference evidence="3" key="1">
    <citation type="submission" date="2016-10" db="EMBL/GenBank/DDBJ databases">
        <authorList>
            <person name="Varghese N."/>
            <person name="Submissions S."/>
        </authorList>
    </citation>
    <scope>NUCLEOTIDE SEQUENCE [LARGE SCALE GENOMIC DNA]</scope>
    <source>
        <strain evidence="3">CGMCC 1.8946</strain>
    </source>
</reference>
<proteinExistence type="predicted"/>
<organism evidence="2 3">
    <name type="scientific">Paenibacillus tianmuensis</name>
    <dbReference type="NCBI Taxonomy" id="624147"/>
    <lineage>
        <taxon>Bacteria</taxon>
        <taxon>Bacillati</taxon>
        <taxon>Bacillota</taxon>
        <taxon>Bacilli</taxon>
        <taxon>Bacillales</taxon>
        <taxon>Paenibacillaceae</taxon>
        <taxon>Paenibacillus</taxon>
    </lineage>
</organism>
<feature type="domain" description="TerD" evidence="1">
    <location>
        <begin position="1"/>
        <end position="184"/>
    </location>
</feature>
<dbReference type="PIRSF" id="PIRSF037118">
    <property type="entry name" value="Tellurite_resistance_TerA"/>
    <property type="match status" value="1"/>
</dbReference>
<dbReference type="OrthoDB" id="179721at2"/>